<dbReference type="InterPro" id="IPR011057">
    <property type="entry name" value="Mss4-like_sf"/>
</dbReference>
<reference evidence="6 7" key="2">
    <citation type="journal article" date="2015" name="Eukaryot. Cell">
        <title>Asexual propagation of a virulent clone complex in a human and feline outbreak of sporotrichosis.</title>
        <authorList>
            <person name="Teixeira Mde M."/>
            <person name="Rodrigues A.M."/>
            <person name="Tsui C.K."/>
            <person name="de Almeida L.G."/>
            <person name="Van Diepeningen A.D."/>
            <person name="van den Ende B.G."/>
            <person name="Fernandes G.F."/>
            <person name="Kano R."/>
            <person name="Hamelin R.C."/>
            <person name="Lopes-Bezerra L.M."/>
            <person name="Vasconcelos A.T."/>
            <person name="de Hoog S."/>
            <person name="de Camargo Z.P."/>
            <person name="Felipe M.S."/>
        </authorList>
    </citation>
    <scope>NUCLEOTIDE SEQUENCE [LARGE SCALE GENOMIC DNA]</scope>
    <source>
        <strain evidence="6 7">1099-18</strain>
    </source>
</reference>
<evidence type="ECO:0000256" key="2">
    <source>
        <dbReference type="ARBA" id="ARBA00022723"/>
    </source>
</evidence>
<dbReference type="PANTHER" id="PTHR33337">
    <property type="entry name" value="GFA DOMAIN-CONTAINING PROTEIN"/>
    <property type="match status" value="1"/>
</dbReference>
<keyword evidence="2" id="KW-0479">Metal-binding</keyword>
<dbReference type="PROSITE" id="PS51891">
    <property type="entry name" value="CENP_V_GFA"/>
    <property type="match status" value="1"/>
</dbReference>
<evidence type="ECO:0000313" key="6">
    <source>
        <dbReference type="EMBL" id="KJR88990.1"/>
    </source>
</evidence>
<keyword evidence="3" id="KW-0862">Zinc</keyword>
<dbReference type="OrthoDB" id="2212170at2759"/>
<proteinExistence type="inferred from homology"/>
<dbReference type="Pfam" id="PF04828">
    <property type="entry name" value="GFA"/>
    <property type="match status" value="1"/>
</dbReference>
<evidence type="ECO:0000256" key="1">
    <source>
        <dbReference type="ARBA" id="ARBA00005495"/>
    </source>
</evidence>
<comment type="caution">
    <text evidence="6">The sequence shown here is derived from an EMBL/GenBank/DDBJ whole genome shotgun (WGS) entry which is preliminary data.</text>
</comment>
<keyword evidence="4" id="KW-0456">Lyase</keyword>
<dbReference type="PANTHER" id="PTHR33337:SF40">
    <property type="entry name" value="CENP-V_GFA DOMAIN-CONTAINING PROTEIN-RELATED"/>
    <property type="match status" value="1"/>
</dbReference>
<feature type="domain" description="CENP-V/GFA" evidence="5">
    <location>
        <begin position="6"/>
        <end position="119"/>
    </location>
</feature>
<dbReference type="InterPro" id="IPR006913">
    <property type="entry name" value="CENP-V/GFA"/>
</dbReference>
<dbReference type="RefSeq" id="XP_016591666.1">
    <property type="nucleotide sequence ID" value="XM_016734696.1"/>
</dbReference>
<evidence type="ECO:0000256" key="3">
    <source>
        <dbReference type="ARBA" id="ARBA00022833"/>
    </source>
</evidence>
<protein>
    <submittedName>
        <fullName evidence="6">Glutathione-dependent formaldehyde-activating protein</fullName>
    </submittedName>
</protein>
<dbReference type="Proteomes" id="UP000033710">
    <property type="component" value="Unassembled WGS sequence"/>
</dbReference>
<dbReference type="GeneID" id="27669973"/>
<name>A0A0F2MJJ1_SPOSC</name>
<dbReference type="SUPFAM" id="SSF51316">
    <property type="entry name" value="Mss4-like"/>
    <property type="match status" value="1"/>
</dbReference>
<accession>A0A0F2MJJ1</accession>
<evidence type="ECO:0000256" key="4">
    <source>
        <dbReference type="ARBA" id="ARBA00023239"/>
    </source>
</evidence>
<reference evidence="6 7" key="1">
    <citation type="journal article" date="2014" name="BMC Genomics">
        <title>Comparative genomics of the major fungal agents of human and animal Sporotrichosis: Sporothrix schenckii and Sporothrix brasiliensis.</title>
        <authorList>
            <person name="Teixeira M.M."/>
            <person name="de Almeida L.G."/>
            <person name="Kubitschek-Barreira P."/>
            <person name="Alves F.L."/>
            <person name="Kioshima E.S."/>
            <person name="Abadio A.K."/>
            <person name="Fernandes L."/>
            <person name="Derengowski L.S."/>
            <person name="Ferreira K.S."/>
            <person name="Souza R.C."/>
            <person name="Ruiz J.C."/>
            <person name="de Andrade N.C."/>
            <person name="Paes H.C."/>
            <person name="Nicola A.M."/>
            <person name="Albuquerque P."/>
            <person name="Gerber A.L."/>
            <person name="Martins V.P."/>
            <person name="Peconick L.D."/>
            <person name="Neto A.V."/>
            <person name="Chaucanez C.B."/>
            <person name="Silva P.A."/>
            <person name="Cunha O.L."/>
            <person name="de Oliveira F.F."/>
            <person name="dos Santos T.C."/>
            <person name="Barros A.L."/>
            <person name="Soares M.A."/>
            <person name="de Oliveira L.M."/>
            <person name="Marini M.M."/>
            <person name="Villalobos-Duno H."/>
            <person name="Cunha M.M."/>
            <person name="de Hoog S."/>
            <person name="da Silveira J.F."/>
            <person name="Henrissat B."/>
            <person name="Nino-Vega G.A."/>
            <person name="Cisalpino P.S."/>
            <person name="Mora-Montes H.M."/>
            <person name="Almeida S.R."/>
            <person name="Stajich J.E."/>
            <person name="Lopes-Bezerra L.M."/>
            <person name="Vasconcelos A.T."/>
            <person name="Felipe M.S."/>
        </authorList>
    </citation>
    <scope>NUCLEOTIDE SEQUENCE [LARGE SCALE GENOMIC DNA]</scope>
    <source>
        <strain evidence="6 7">1099-18</strain>
    </source>
</reference>
<dbReference type="GO" id="GO:0016846">
    <property type="term" value="F:carbon-sulfur lyase activity"/>
    <property type="evidence" value="ECO:0007669"/>
    <property type="project" value="InterPro"/>
</dbReference>
<evidence type="ECO:0000313" key="7">
    <source>
        <dbReference type="Proteomes" id="UP000033710"/>
    </source>
</evidence>
<dbReference type="GO" id="GO:0046872">
    <property type="term" value="F:metal ion binding"/>
    <property type="evidence" value="ECO:0007669"/>
    <property type="project" value="UniProtKB-KW"/>
</dbReference>
<sequence length="146" mass="15557">MADKTYKGSCSCGAVQIEVQGGPAHVALCHCRNCHKTTSSTYSLNWVVPRTNFKVVAGEPTTYIATGGSGNPVERKFCNKCSSTLWTESASFAGVVVVKAGVMDDNAFAEFAPASETFTSRKPGWVPVVEGTVQFDEAWKAPAAKE</sequence>
<comment type="similarity">
    <text evidence="1">Belongs to the Gfa family.</text>
</comment>
<dbReference type="VEuPathDB" id="FungiDB:SPSK_08046"/>
<evidence type="ECO:0000259" key="5">
    <source>
        <dbReference type="PROSITE" id="PS51891"/>
    </source>
</evidence>
<organism evidence="6 7">
    <name type="scientific">Sporothrix schenckii 1099-18</name>
    <dbReference type="NCBI Taxonomy" id="1397361"/>
    <lineage>
        <taxon>Eukaryota</taxon>
        <taxon>Fungi</taxon>
        <taxon>Dikarya</taxon>
        <taxon>Ascomycota</taxon>
        <taxon>Pezizomycotina</taxon>
        <taxon>Sordariomycetes</taxon>
        <taxon>Sordariomycetidae</taxon>
        <taxon>Ophiostomatales</taxon>
        <taxon>Ophiostomataceae</taxon>
        <taxon>Sporothrix</taxon>
    </lineage>
</organism>
<dbReference type="EMBL" id="AXCR01000004">
    <property type="protein sequence ID" value="KJR88990.1"/>
    <property type="molecule type" value="Genomic_DNA"/>
</dbReference>
<dbReference type="AlphaFoldDB" id="A0A0F2MJJ1"/>
<dbReference type="Gene3D" id="3.90.1590.10">
    <property type="entry name" value="glutathione-dependent formaldehyde- activating enzyme (gfa)"/>
    <property type="match status" value="1"/>
</dbReference>
<gene>
    <name evidence="6" type="ORF">SPSK_08046</name>
</gene>
<dbReference type="KEGG" id="ssck:SPSK_08046"/>